<organism evidence="1">
    <name type="scientific">Chondria sp.</name>
    <name type="common">in: red algae</name>
    <dbReference type="NCBI Taxonomy" id="1982705"/>
    <lineage>
        <taxon>Eukaryota</taxon>
        <taxon>Rhodophyta</taxon>
        <taxon>Florideophyceae</taxon>
        <taxon>Rhodymeniophycidae</taxon>
        <taxon>Ceramiales</taxon>
        <taxon>Rhodomelaceae</taxon>
        <taxon>Chondrieae</taxon>
        <taxon>Chondria</taxon>
    </lineage>
</organism>
<sequence length="84" mass="10165">MCICINCRHIHYCLTYEFINKQHNRQFKYMTNNLNFAPINTVINVNLSRRQSLIYIDWDLIECLSFVEKPGYWLVQRKNHIIAS</sequence>
<name>A0A1Z1MR94_9FLOR</name>
<keyword evidence="1" id="KW-0150">Chloroplast</keyword>
<reference evidence="1" key="1">
    <citation type="journal article" date="2017" name="J. Phycol.">
        <title>Analysis of chloroplast genomes and a supermatrix inform reclassification of the Rhodomelaceae (Rhodophyta).</title>
        <authorList>
            <person name="Diaz-Tapia P."/>
            <person name="Maggs C.A."/>
            <person name="West J.A."/>
            <person name="Verbruggen H."/>
        </authorList>
    </citation>
    <scope>NUCLEOTIDE SEQUENCE</scope>
    <source>
        <strain evidence="1">PD1582</strain>
    </source>
</reference>
<dbReference type="Pfam" id="PF10718">
    <property type="entry name" value="Ycf34"/>
    <property type="match status" value="1"/>
</dbReference>
<keyword evidence="1" id="KW-0934">Plastid</keyword>
<protein>
    <recommendedName>
        <fullName evidence="2">Ycf34</fullName>
    </recommendedName>
</protein>
<dbReference type="InterPro" id="IPR019656">
    <property type="entry name" value="Uncharacterised_Ycf34"/>
</dbReference>
<evidence type="ECO:0008006" key="2">
    <source>
        <dbReference type="Google" id="ProtNLM"/>
    </source>
</evidence>
<dbReference type="AlphaFoldDB" id="A0A1Z1MR94"/>
<geneLocation type="chloroplast" evidence="1"/>
<accession>A0A1Z1MR94</accession>
<gene>
    <name evidence="1" type="primary">ycf34</name>
</gene>
<dbReference type="EMBL" id="MF101451">
    <property type="protein sequence ID" value="ARW68271.1"/>
    <property type="molecule type" value="Genomic_DNA"/>
</dbReference>
<proteinExistence type="predicted"/>
<evidence type="ECO:0000313" key="1">
    <source>
        <dbReference type="EMBL" id="ARW68271.1"/>
    </source>
</evidence>